<protein>
    <submittedName>
        <fullName evidence="2">Uncharacterized protein</fullName>
    </submittedName>
</protein>
<reference evidence="2" key="1">
    <citation type="submission" date="2014-01" db="EMBL/GenBank/DDBJ databases">
        <authorList>
            <person name="Aslett M."/>
        </authorList>
    </citation>
    <scope>NUCLEOTIDE SEQUENCE</scope>
</reference>
<sequence length="101" mass="11293">MLSIHNPQADEGASFGLNFLLNMTTGFSLIPLARHDSTTGNFTRRILHASNGEEKLQCRIQVGSRRDVKRKQQRSGGQEVSHYPEDGDRLKETGRGPEEDV</sequence>
<reference evidence="2" key="2">
    <citation type="submission" date="2014-03" db="EMBL/GenBank/DDBJ databases">
        <title>The whipworm genome and dual-species transcriptomics of an intimate host-pathogen interaction.</title>
        <authorList>
            <person name="Foth B.J."/>
            <person name="Tsai I.J."/>
            <person name="Reid A.J."/>
            <person name="Bancroft A.J."/>
            <person name="Nichol S."/>
            <person name="Tracey A."/>
            <person name="Holroyd N."/>
            <person name="Cotton J.A."/>
            <person name="Stanley E.J."/>
            <person name="Zarowiecki M."/>
            <person name="Liu J.Z."/>
            <person name="Huckvale T."/>
            <person name="Cooper P.J."/>
            <person name="Grencis R.K."/>
            <person name="Berriman M."/>
        </authorList>
    </citation>
    <scope>NUCLEOTIDE SEQUENCE [LARGE SCALE GENOMIC DNA]</scope>
</reference>
<evidence type="ECO:0000313" key="2">
    <source>
        <dbReference type="EMBL" id="CDW59181.1"/>
    </source>
</evidence>
<dbReference type="Proteomes" id="UP000030665">
    <property type="component" value="Unassembled WGS sequence"/>
</dbReference>
<organism evidence="2 3">
    <name type="scientific">Trichuris trichiura</name>
    <name type="common">Whipworm</name>
    <name type="synonym">Trichocephalus trichiurus</name>
    <dbReference type="NCBI Taxonomy" id="36087"/>
    <lineage>
        <taxon>Eukaryota</taxon>
        <taxon>Metazoa</taxon>
        <taxon>Ecdysozoa</taxon>
        <taxon>Nematoda</taxon>
        <taxon>Enoplea</taxon>
        <taxon>Dorylaimia</taxon>
        <taxon>Trichinellida</taxon>
        <taxon>Trichuridae</taxon>
        <taxon>Trichuris</taxon>
    </lineage>
</organism>
<evidence type="ECO:0000256" key="1">
    <source>
        <dbReference type="SAM" id="MobiDB-lite"/>
    </source>
</evidence>
<keyword evidence="3" id="KW-1185">Reference proteome</keyword>
<proteinExistence type="predicted"/>
<name>A0A077ZFR3_TRITR</name>
<feature type="compositionally biased region" description="Basic and acidic residues" evidence="1">
    <location>
        <begin position="82"/>
        <end position="101"/>
    </location>
</feature>
<dbReference type="AlphaFoldDB" id="A0A077ZFR3"/>
<gene>
    <name evidence="2" type="ORF">TTRE_0000751101</name>
</gene>
<evidence type="ECO:0000313" key="3">
    <source>
        <dbReference type="Proteomes" id="UP000030665"/>
    </source>
</evidence>
<accession>A0A077ZFR3</accession>
<dbReference type="EMBL" id="HG806512">
    <property type="protein sequence ID" value="CDW59181.1"/>
    <property type="molecule type" value="Genomic_DNA"/>
</dbReference>
<feature type="region of interest" description="Disordered" evidence="1">
    <location>
        <begin position="58"/>
        <end position="101"/>
    </location>
</feature>